<sequence>MKNSGYFRGGLPYTQIGNGPKPLVVFDGLTFEHKPQSPAMVKIYSFLEKDYTIYSVLRKPQLPEDYTLDDMAQDYAQMLKEEFSTPVDIIGISTGGSIALHFAALYPDLVRHLILHSSAHTLNDKAKQLQLDIAHFAQKGQWRKAWSLLVATGFPQSGFAFQLSKPLVAVIAFLLSVHHPKDANDLLVTVQAEDKHAFLDRLGEISCSTLVAGGEDDYFYSSQLFKETAQGIPNARLCLYPDMGHPAGGKRFKEDVLNFLHAD</sequence>
<dbReference type="STRING" id="158189.SpiBuddy_0683"/>
<dbReference type="PANTHER" id="PTHR43433">
    <property type="entry name" value="HYDROLASE, ALPHA/BETA FOLD FAMILY PROTEIN"/>
    <property type="match status" value="1"/>
</dbReference>
<dbReference type="EMBL" id="CP002541">
    <property type="protein sequence ID" value="ADY12510.1"/>
    <property type="molecule type" value="Genomic_DNA"/>
</dbReference>
<proteinExistence type="predicted"/>
<dbReference type="AlphaFoldDB" id="F0RUT2"/>
<dbReference type="OrthoDB" id="9793421at2"/>
<dbReference type="GO" id="GO:0016787">
    <property type="term" value="F:hydrolase activity"/>
    <property type="evidence" value="ECO:0007669"/>
    <property type="project" value="UniProtKB-KW"/>
</dbReference>
<dbReference type="PRINTS" id="PR00111">
    <property type="entry name" value="ABHYDROLASE"/>
</dbReference>
<keyword evidence="3" id="KW-1185">Reference proteome</keyword>
<gene>
    <name evidence="2" type="ordered locus">SpiBuddy_0683</name>
</gene>
<protein>
    <submittedName>
        <fullName evidence="2">Alpha/beta hydrolase fold protein</fullName>
    </submittedName>
</protein>
<evidence type="ECO:0000313" key="2">
    <source>
        <dbReference type="EMBL" id="ADY12510.1"/>
    </source>
</evidence>
<dbReference type="Pfam" id="PF00561">
    <property type="entry name" value="Abhydrolase_1"/>
    <property type="match status" value="1"/>
</dbReference>
<dbReference type="RefSeq" id="WP_013606363.1">
    <property type="nucleotide sequence ID" value="NC_015152.1"/>
</dbReference>
<dbReference type="eggNOG" id="COG2021">
    <property type="taxonomic scope" value="Bacteria"/>
</dbReference>
<evidence type="ECO:0000259" key="1">
    <source>
        <dbReference type="Pfam" id="PF00561"/>
    </source>
</evidence>
<dbReference type="Gene3D" id="3.40.50.1820">
    <property type="entry name" value="alpha/beta hydrolase"/>
    <property type="match status" value="1"/>
</dbReference>
<dbReference type="PANTHER" id="PTHR43433:SF5">
    <property type="entry name" value="AB HYDROLASE-1 DOMAIN-CONTAINING PROTEIN"/>
    <property type="match status" value="1"/>
</dbReference>
<keyword evidence="2" id="KW-0378">Hydrolase</keyword>
<dbReference type="Proteomes" id="UP000008466">
    <property type="component" value="Chromosome"/>
</dbReference>
<dbReference type="InterPro" id="IPR000073">
    <property type="entry name" value="AB_hydrolase_1"/>
</dbReference>
<evidence type="ECO:0000313" key="3">
    <source>
        <dbReference type="Proteomes" id="UP000008466"/>
    </source>
</evidence>
<dbReference type="HOGENOM" id="CLU_020336_33_0_12"/>
<dbReference type="InterPro" id="IPR029058">
    <property type="entry name" value="AB_hydrolase_fold"/>
</dbReference>
<organism evidence="2 3">
    <name type="scientific">Sphaerochaeta globosa (strain ATCC BAA-1886 / DSM 22777 / Buddy)</name>
    <name type="common">Spirochaeta sp. (strain Buddy)</name>
    <dbReference type="NCBI Taxonomy" id="158189"/>
    <lineage>
        <taxon>Bacteria</taxon>
        <taxon>Pseudomonadati</taxon>
        <taxon>Spirochaetota</taxon>
        <taxon>Spirochaetia</taxon>
        <taxon>Spirochaetales</taxon>
        <taxon>Sphaerochaetaceae</taxon>
        <taxon>Sphaerochaeta</taxon>
    </lineage>
</organism>
<accession>F0RUT2</accession>
<dbReference type="KEGG" id="sbu:SpiBuddy_0683"/>
<reference evidence="3" key="1">
    <citation type="submission" date="2011-02" db="EMBL/GenBank/DDBJ databases">
        <title>Complete sequence of Spirochaeta sp. Buddy.</title>
        <authorList>
            <person name="Lucas S."/>
            <person name="Copeland A."/>
            <person name="Lapidus A."/>
            <person name="Cheng J.-F."/>
            <person name="Goodwin L."/>
            <person name="Pitluck S."/>
            <person name="Zeytun A."/>
            <person name="Detter J.C."/>
            <person name="Han C."/>
            <person name="Tapia R."/>
            <person name="Land M."/>
            <person name="Hauser L."/>
            <person name="Kyrpides N."/>
            <person name="Ivanova N."/>
            <person name="Mikhailova N."/>
            <person name="Pagani I."/>
            <person name="Ritalahti K.M."/>
            <person name="Loeffler F.E."/>
            <person name="Woyke T."/>
        </authorList>
    </citation>
    <scope>NUCLEOTIDE SEQUENCE [LARGE SCALE GENOMIC DNA]</scope>
    <source>
        <strain evidence="3">ATCC BAA-1886 / DSM 22777 / Buddy</strain>
    </source>
</reference>
<name>F0RUT2_SPHGB</name>
<feature type="domain" description="AB hydrolase-1" evidence="1">
    <location>
        <begin position="64"/>
        <end position="246"/>
    </location>
</feature>
<dbReference type="SUPFAM" id="SSF53474">
    <property type="entry name" value="alpha/beta-Hydrolases"/>
    <property type="match status" value="1"/>
</dbReference>
<dbReference type="InterPro" id="IPR050471">
    <property type="entry name" value="AB_hydrolase"/>
</dbReference>